<name>A0A314ZRQ2_PRUYE</name>
<sequence>MAHSACLLRLEFMETVAMLQIVLLLILSCTITEFAFSSDARVIRCLEAEREALIDFKDGLEDPENRLSSWRGSNCCQWWGIHCSNTTSAVIAVDLHNPYPLIPYDDSSSRYGFWNLSGEIRPSLKMLESLKHLDLSFNTFNGISIPAFFGSLKNLQYLNLSNAGFSGRVPPNLGNLSSLQYLDVSSNFVSVDNLEWMTGMRSMEYLNMNEADLSMLEPEWIETLNKLSSLTELHLLDCGLSGLIHPLRVINFTSLAVTELDFNSFNSEIPSWLVNISSLEGVSISYSGLYGRIPLGFSELPSLKVLDLSWNENLTASCSQLFRGGWKKTEVINLASNNLHGKLPASFGDMTALTHFIIFFNNVEGEIPSSIGKLCNLRDFFIYGNNLTGLPEVLVTGNCSSRTPLPSLQHFDLSVNQLVGKLPEWLVQLENLVELSLSYNSLSGPIPSSLVSLPSIYTLDLGHNKLNGTLPDSLGKLSQLSYVDVSFNHLTGIITETHFSQLSKLTFLYLSSNSLTLNVSSNWIPPFQVWNLYLGSCHLGPSFPAWLRSQKEVKSLDFSNASISGSIPNWFWEISSNLSLLNISFNQLGGQLPNLLNFNPYADIDLSSNFFEGPIPLPTASVQILDLSNNAFSGHIPKTIGETLPDLYFLSLSRNQLIGEIPASICKFWSKVRVIDLSNNMLTGNIPPSIGNCSYLKALDLSKNNLSGKIPSSLAQLRMLQTLHLSDNKLSGGLSQSLQNLSSLETLDIGNNMLTGRIPPWIGKGFEHLRILRLRSNAIFGELPITLTNLSSLHVLDLAENQFSGSIPASFGDFKAMAQAQNMNRFLFYGMVRGSYYDESLIVNLKSSPQIYTKTLSLVISIDLSGNNLSGDLPEEITKLFGLVVLNLSGNQISGGILQDISKLTQLQSLDLSSNRFSGLIPQSLSSLSFLGYLNLSNNDFSGMIPYTAHLTTFDAASFTGNPGLCGPPLVVSCPGADPGKGGGTVEDNDSGDSFIDKWFYLSVGLGFAAGLLVPFFILAIRKPWSDAYFRFVDKVLERISCLRNRRAVHHRTRRPHLS</sequence>
<dbReference type="InterPro" id="IPR055414">
    <property type="entry name" value="LRR_R13L4/SHOC2-like"/>
</dbReference>
<evidence type="ECO:0000256" key="2">
    <source>
        <dbReference type="ARBA" id="ARBA00009592"/>
    </source>
</evidence>
<dbReference type="AlphaFoldDB" id="A0A314ZRQ2"/>
<dbReference type="Proteomes" id="UP000250321">
    <property type="component" value="Unassembled WGS sequence"/>
</dbReference>
<keyword evidence="10 15" id="KW-0675">Receptor</keyword>
<protein>
    <submittedName>
        <fullName evidence="15">Receptor-like protein 12</fullName>
    </submittedName>
</protein>
<evidence type="ECO:0000256" key="4">
    <source>
        <dbReference type="ARBA" id="ARBA00022614"/>
    </source>
</evidence>
<reference evidence="15 16" key="1">
    <citation type="submission" date="2018-02" db="EMBL/GenBank/DDBJ databases">
        <title>Draft genome of wild Prunus yedoensis var. nudiflora.</title>
        <authorList>
            <person name="Baek S."/>
            <person name="Kim J.-H."/>
            <person name="Choi K."/>
            <person name="Kim G.-B."/>
            <person name="Cho A."/>
            <person name="Jang H."/>
            <person name="Shin C.-H."/>
            <person name="Yu H.-J."/>
            <person name="Mun J.-H."/>
        </authorList>
    </citation>
    <scope>NUCLEOTIDE SEQUENCE [LARGE SCALE GENOMIC DNA]</scope>
    <source>
        <strain evidence="16">cv. Jeju island</strain>
        <tissue evidence="15">Leaf</tissue>
    </source>
</reference>
<dbReference type="InterPro" id="IPR001611">
    <property type="entry name" value="Leu-rich_rpt"/>
</dbReference>
<evidence type="ECO:0000256" key="10">
    <source>
        <dbReference type="ARBA" id="ARBA00023170"/>
    </source>
</evidence>
<dbReference type="Gene3D" id="3.80.10.10">
    <property type="entry name" value="Ribonuclease Inhibitor"/>
    <property type="match status" value="4"/>
</dbReference>
<evidence type="ECO:0000256" key="9">
    <source>
        <dbReference type="ARBA" id="ARBA00023136"/>
    </source>
</evidence>
<dbReference type="InterPro" id="IPR032675">
    <property type="entry name" value="LRR_dom_sf"/>
</dbReference>
<evidence type="ECO:0000256" key="3">
    <source>
        <dbReference type="ARBA" id="ARBA00022475"/>
    </source>
</evidence>
<keyword evidence="16" id="KW-1185">Reference proteome</keyword>
<evidence type="ECO:0000256" key="6">
    <source>
        <dbReference type="ARBA" id="ARBA00022729"/>
    </source>
</evidence>
<evidence type="ECO:0000256" key="12">
    <source>
        <dbReference type="SAM" id="Phobius"/>
    </source>
</evidence>
<keyword evidence="3" id="KW-1003">Cell membrane</keyword>
<dbReference type="FunFam" id="3.80.10.10:FF:000213">
    <property type="entry name" value="Tyrosine-sulfated glycopeptide receptor 1"/>
    <property type="match status" value="1"/>
</dbReference>
<dbReference type="Pfam" id="PF00560">
    <property type="entry name" value="LRR_1"/>
    <property type="match status" value="9"/>
</dbReference>
<dbReference type="Pfam" id="PF23598">
    <property type="entry name" value="LRR_14"/>
    <property type="match status" value="1"/>
</dbReference>
<keyword evidence="9 12" id="KW-0472">Membrane</keyword>
<keyword evidence="6" id="KW-0732">Signal</keyword>
<gene>
    <name evidence="15" type="ORF">Pyn_22552</name>
</gene>
<organism evidence="15 16">
    <name type="scientific">Prunus yedoensis var. nudiflora</name>
    <dbReference type="NCBI Taxonomy" id="2094558"/>
    <lineage>
        <taxon>Eukaryota</taxon>
        <taxon>Viridiplantae</taxon>
        <taxon>Streptophyta</taxon>
        <taxon>Embryophyta</taxon>
        <taxon>Tracheophyta</taxon>
        <taxon>Spermatophyta</taxon>
        <taxon>Magnoliopsida</taxon>
        <taxon>eudicotyledons</taxon>
        <taxon>Gunneridae</taxon>
        <taxon>Pentapetalae</taxon>
        <taxon>rosids</taxon>
        <taxon>fabids</taxon>
        <taxon>Rosales</taxon>
        <taxon>Rosaceae</taxon>
        <taxon>Amygdaloideae</taxon>
        <taxon>Amygdaleae</taxon>
        <taxon>Prunus</taxon>
    </lineage>
</organism>
<dbReference type="PANTHER" id="PTHR48063">
    <property type="entry name" value="LRR RECEPTOR-LIKE KINASE"/>
    <property type="match status" value="1"/>
</dbReference>
<dbReference type="FunFam" id="3.80.10.10:FF:000041">
    <property type="entry name" value="LRR receptor-like serine/threonine-protein kinase ERECTA"/>
    <property type="match status" value="1"/>
</dbReference>
<evidence type="ECO:0000256" key="5">
    <source>
        <dbReference type="ARBA" id="ARBA00022692"/>
    </source>
</evidence>
<dbReference type="EMBL" id="PJQY01000060">
    <property type="protein sequence ID" value="PQQ19621.1"/>
    <property type="molecule type" value="Genomic_DNA"/>
</dbReference>
<dbReference type="GO" id="GO:0005886">
    <property type="term" value="C:plasma membrane"/>
    <property type="evidence" value="ECO:0007669"/>
    <property type="project" value="UniProtKB-SubCell"/>
</dbReference>
<keyword evidence="8 12" id="KW-1133">Transmembrane helix</keyword>
<evidence type="ECO:0000256" key="11">
    <source>
        <dbReference type="ARBA" id="ARBA00023180"/>
    </source>
</evidence>
<keyword evidence="4" id="KW-0433">Leucine-rich repeat</keyword>
<dbReference type="PANTHER" id="PTHR48063:SF16">
    <property type="entry name" value="LRR RECEPTOR-LIKE SERINE_THREONINE-PROTEIN KINASE GSO1"/>
    <property type="match status" value="1"/>
</dbReference>
<feature type="domain" description="Disease resistance R13L4/SHOC-2-like LRR" evidence="14">
    <location>
        <begin position="123"/>
        <end position="311"/>
    </location>
</feature>
<dbReference type="SMART" id="SM00365">
    <property type="entry name" value="LRR_SD22"/>
    <property type="match status" value="5"/>
</dbReference>
<feature type="transmembrane region" description="Helical" evidence="12">
    <location>
        <begin position="999"/>
        <end position="1021"/>
    </location>
</feature>
<evidence type="ECO:0000256" key="8">
    <source>
        <dbReference type="ARBA" id="ARBA00022989"/>
    </source>
</evidence>
<dbReference type="SMART" id="SM00369">
    <property type="entry name" value="LRR_TYP"/>
    <property type="match status" value="14"/>
</dbReference>
<comment type="subcellular location">
    <subcellularLocation>
        <location evidence="1">Cell membrane</location>
        <topology evidence="1">Single-pass type I membrane protein</topology>
    </subcellularLocation>
</comment>
<evidence type="ECO:0000259" key="14">
    <source>
        <dbReference type="Pfam" id="PF23598"/>
    </source>
</evidence>
<dbReference type="InterPro" id="IPR013210">
    <property type="entry name" value="LRR_N_plant-typ"/>
</dbReference>
<dbReference type="FunFam" id="3.80.10.10:FF:000383">
    <property type="entry name" value="Leucine-rich repeat receptor protein kinase EMS1"/>
    <property type="match status" value="1"/>
</dbReference>
<dbReference type="FunFam" id="3.80.10.10:FF:001347">
    <property type="entry name" value="LRR receptor-like serine/threonine-protein kinase GSO2"/>
    <property type="match status" value="1"/>
</dbReference>
<evidence type="ECO:0000256" key="7">
    <source>
        <dbReference type="ARBA" id="ARBA00022737"/>
    </source>
</evidence>
<dbReference type="Pfam" id="PF13855">
    <property type="entry name" value="LRR_8"/>
    <property type="match status" value="2"/>
</dbReference>
<feature type="domain" description="Leucine-rich repeat-containing N-terminal plant-type" evidence="13">
    <location>
        <begin position="47"/>
        <end position="84"/>
    </location>
</feature>
<evidence type="ECO:0000259" key="13">
    <source>
        <dbReference type="Pfam" id="PF08263"/>
    </source>
</evidence>
<dbReference type="InterPro" id="IPR003591">
    <property type="entry name" value="Leu-rich_rpt_typical-subtyp"/>
</dbReference>
<comment type="caution">
    <text evidence="15">The sequence shown here is derived from an EMBL/GenBank/DDBJ whole genome shotgun (WGS) entry which is preliminary data.</text>
</comment>
<dbReference type="STRING" id="2094558.A0A314ZRQ2"/>
<comment type="similarity">
    <text evidence="2">Belongs to the RLP family.</text>
</comment>
<dbReference type="Pfam" id="PF08263">
    <property type="entry name" value="LRRNT_2"/>
    <property type="match status" value="1"/>
</dbReference>
<dbReference type="InterPro" id="IPR046956">
    <property type="entry name" value="RLP23-like"/>
</dbReference>
<evidence type="ECO:0000313" key="16">
    <source>
        <dbReference type="Proteomes" id="UP000250321"/>
    </source>
</evidence>
<dbReference type="OrthoDB" id="1154620at2759"/>
<evidence type="ECO:0000256" key="1">
    <source>
        <dbReference type="ARBA" id="ARBA00004251"/>
    </source>
</evidence>
<dbReference type="SUPFAM" id="SSF52058">
    <property type="entry name" value="L domain-like"/>
    <property type="match status" value="3"/>
</dbReference>
<accession>A0A314ZRQ2</accession>
<keyword evidence="7" id="KW-0677">Repeat</keyword>
<dbReference type="PRINTS" id="PR00019">
    <property type="entry name" value="LEURICHRPT"/>
</dbReference>
<proteinExistence type="inferred from homology"/>
<keyword evidence="5 12" id="KW-0812">Transmembrane</keyword>
<dbReference type="SUPFAM" id="SSF52047">
    <property type="entry name" value="RNI-like"/>
    <property type="match status" value="1"/>
</dbReference>
<evidence type="ECO:0000313" key="15">
    <source>
        <dbReference type="EMBL" id="PQQ19621.1"/>
    </source>
</evidence>
<keyword evidence="11" id="KW-0325">Glycoprotein</keyword>